<dbReference type="AlphaFoldDB" id="A0A937FVM2"/>
<evidence type="ECO:0000313" key="2">
    <source>
        <dbReference type="Proteomes" id="UP000614216"/>
    </source>
</evidence>
<sequence length="55" mass="6521">MPCKSKFLNPYHETKYCPHCNSAFECKVDSITQCQCSSVKLNQEERNFVRSKYRN</sequence>
<evidence type="ECO:0000313" key="1">
    <source>
        <dbReference type="EMBL" id="MBL6445777.1"/>
    </source>
</evidence>
<proteinExistence type="predicted"/>
<dbReference type="Pfam" id="PF14375">
    <property type="entry name" value="Cys_rich_CWC"/>
    <property type="match status" value="1"/>
</dbReference>
<reference evidence="1" key="1">
    <citation type="submission" date="2021-01" db="EMBL/GenBank/DDBJ databases">
        <title>Fulvivirga kasyanovii gen. nov., sp nov., a novel member of the phylum Bacteroidetes isolated from seawater in a mussel farm.</title>
        <authorList>
            <person name="Zhao L.-H."/>
            <person name="Wang Z.-J."/>
        </authorList>
    </citation>
    <scope>NUCLEOTIDE SEQUENCE</scope>
    <source>
        <strain evidence="1">29W222</strain>
    </source>
</reference>
<name>A0A937FVM2_9BACT</name>
<keyword evidence="2" id="KW-1185">Reference proteome</keyword>
<dbReference type="RefSeq" id="WP_202855326.1">
    <property type="nucleotide sequence ID" value="NZ_JAEUGD010000018.1"/>
</dbReference>
<dbReference type="Proteomes" id="UP000614216">
    <property type="component" value="Unassembled WGS sequence"/>
</dbReference>
<dbReference type="InterPro" id="IPR032720">
    <property type="entry name" value="Cys_rich_CWC"/>
</dbReference>
<accession>A0A937FVM2</accession>
<protein>
    <submittedName>
        <fullName evidence="1">Cysteine-rich CWC family protein</fullName>
    </submittedName>
</protein>
<gene>
    <name evidence="1" type="ORF">JMN32_05625</name>
</gene>
<dbReference type="EMBL" id="JAEUGD010000018">
    <property type="protein sequence ID" value="MBL6445777.1"/>
    <property type="molecule type" value="Genomic_DNA"/>
</dbReference>
<comment type="caution">
    <text evidence="1">The sequence shown here is derived from an EMBL/GenBank/DDBJ whole genome shotgun (WGS) entry which is preliminary data.</text>
</comment>
<organism evidence="1 2">
    <name type="scientific">Fulvivirga marina</name>
    <dbReference type="NCBI Taxonomy" id="2494733"/>
    <lineage>
        <taxon>Bacteria</taxon>
        <taxon>Pseudomonadati</taxon>
        <taxon>Bacteroidota</taxon>
        <taxon>Cytophagia</taxon>
        <taxon>Cytophagales</taxon>
        <taxon>Fulvivirgaceae</taxon>
        <taxon>Fulvivirga</taxon>
    </lineage>
</organism>